<sequence length="432" mass="48666">MSDSSRLTELAKQIADNTKIVDEYTRANGISLGFSVDSTAAFPSDAPAEVLEARRIVKEATQELNDLVTGPAEHLRWLACRYHDLSSLRWIYHFNLFSHVPLDQAITFEELASNAGVDAVQAKRILRHAMTNNIFHEPSAGKVAHTADSALLVRERGVRDWVGYTTEESFRNAGKLVEATEKWGSSNRFDQSAYQVAWDTDLPMFEHLGKFPERAERFANTMTDMTSTDGYNIRHLVNGFAWESLPEGSTVVDLGGSVGHACVAIAEKARSLQFVVQDRPEIVSQGEKQLEEISDEQIRNRIKFQAHDFFTDQPVHGAAVYLMRFILHDHPDSEAVDILRKLVPALKNGSRIVIMDGVMPEANVLPKSEERTMRIMDLEMMTTFNAKERERADWEHLYSVADMRLKLKSVERPVGSAQSVMEVVFEDEKAAL</sequence>
<dbReference type="SUPFAM" id="SSF53335">
    <property type="entry name" value="S-adenosyl-L-methionine-dependent methyltransferases"/>
    <property type="match status" value="1"/>
</dbReference>
<keyword evidence="6" id="KW-1185">Reference proteome</keyword>
<accession>A0A6A6C857</accession>
<dbReference type="GO" id="GO:0032259">
    <property type="term" value="P:methylation"/>
    <property type="evidence" value="ECO:0007669"/>
    <property type="project" value="UniProtKB-KW"/>
</dbReference>
<evidence type="ECO:0000313" key="6">
    <source>
        <dbReference type="Proteomes" id="UP000799537"/>
    </source>
</evidence>
<dbReference type="GeneID" id="54561668"/>
<proteinExistence type="predicted"/>
<dbReference type="GO" id="GO:0008171">
    <property type="term" value="F:O-methyltransferase activity"/>
    <property type="evidence" value="ECO:0007669"/>
    <property type="project" value="InterPro"/>
</dbReference>
<keyword evidence="2" id="KW-0808">Transferase</keyword>
<keyword evidence="3" id="KW-0949">S-adenosyl-L-methionine</keyword>
<dbReference type="EMBL" id="ML993613">
    <property type="protein sequence ID" value="KAF2162420.1"/>
    <property type="molecule type" value="Genomic_DNA"/>
</dbReference>
<protein>
    <recommendedName>
        <fullName evidence="4">O-methyltransferase C-terminal domain-containing protein</fullName>
    </recommendedName>
</protein>
<organism evidence="5 6">
    <name type="scientific">Zasmidium cellare ATCC 36951</name>
    <dbReference type="NCBI Taxonomy" id="1080233"/>
    <lineage>
        <taxon>Eukaryota</taxon>
        <taxon>Fungi</taxon>
        <taxon>Dikarya</taxon>
        <taxon>Ascomycota</taxon>
        <taxon>Pezizomycotina</taxon>
        <taxon>Dothideomycetes</taxon>
        <taxon>Dothideomycetidae</taxon>
        <taxon>Mycosphaerellales</taxon>
        <taxon>Mycosphaerellaceae</taxon>
        <taxon>Zasmidium</taxon>
    </lineage>
</organism>
<dbReference type="InterPro" id="IPR029063">
    <property type="entry name" value="SAM-dependent_MTases_sf"/>
</dbReference>
<name>A0A6A6C857_ZASCE</name>
<reference evidence="5" key="1">
    <citation type="journal article" date="2020" name="Stud. Mycol.">
        <title>101 Dothideomycetes genomes: a test case for predicting lifestyles and emergence of pathogens.</title>
        <authorList>
            <person name="Haridas S."/>
            <person name="Albert R."/>
            <person name="Binder M."/>
            <person name="Bloem J."/>
            <person name="Labutti K."/>
            <person name="Salamov A."/>
            <person name="Andreopoulos B."/>
            <person name="Baker S."/>
            <person name="Barry K."/>
            <person name="Bills G."/>
            <person name="Bluhm B."/>
            <person name="Cannon C."/>
            <person name="Castanera R."/>
            <person name="Culley D."/>
            <person name="Daum C."/>
            <person name="Ezra D."/>
            <person name="Gonzalez J."/>
            <person name="Henrissat B."/>
            <person name="Kuo A."/>
            <person name="Liang C."/>
            <person name="Lipzen A."/>
            <person name="Lutzoni F."/>
            <person name="Magnuson J."/>
            <person name="Mondo S."/>
            <person name="Nolan M."/>
            <person name="Ohm R."/>
            <person name="Pangilinan J."/>
            <person name="Park H.-J."/>
            <person name="Ramirez L."/>
            <person name="Alfaro M."/>
            <person name="Sun H."/>
            <person name="Tritt A."/>
            <person name="Yoshinaga Y."/>
            <person name="Zwiers L.-H."/>
            <person name="Turgeon B."/>
            <person name="Goodwin S."/>
            <person name="Spatafora J."/>
            <person name="Crous P."/>
            <person name="Grigoriev I."/>
        </authorList>
    </citation>
    <scope>NUCLEOTIDE SEQUENCE</scope>
    <source>
        <strain evidence="5">ATCC 36951</strain>
    </source>
</reference>
<dbReference type="AlphaFoldDB" id="A0A6A6C857"/>
<dbReference type="OrthoDB" id="1606438at2759"/>
<dbReference type="InterPro" id="IPR016461">
    <property type="entry name" value="COMT-like"/>
</dbReference>
<evidence type="ECO:0000256" key="1">
    <source>
        <dbReference type="ARBA" id="ARBA00022603"/>
    </source>
</evidence>
<evidence type="ECO:0000256" key="2">
    <source>
        <dbReference type="ARBA" id="ARBA00022679"/>
    </source>
</evidence>
<dbReference type="PROSITE" id="PS51683">
    <property type="entry name" value="SAM_OMT_II"/>
    <property type="match status" value="1"/>
</dbReference>
<dbReference type="SUPFAM" id="SSF46785">
    <property type="entry name" value="Winged helix' DNA-binding domain"/>
    <property type="match status" value="1"/>
</dbReference>
<dbReference type="InterPro" id="IPR036390">
    <property type="entry name" value="WH_DNA-bd_sf"/>
</dbReference>
<dbReference type="PANTHER" id="PTHR43712:SF5">
    <property type="entry name" value="O-METHYLTRANSFERASE ASQN-RELATED"/>
    <property type="match status" value="1"/>
</dbReference>
<evidence type="ECO:0000313" key="5">
    <source>
        <dbReference type="EMBL" id="KAF2162420.1"/>
    </source>
</evidence>
<dbReference type="InterPro" id="IPR036388">
    <property type="entry name" value="WH-like_DNA-bd_sf"/>
</dbReference>
<dbReference type="InterPro" id="IPR001077">
    <property type="entry name" value="COMT_C"/>
</dbReference>
<feature type="domain" description="O-methyltransferase C-terminal" evidence="4">
    <location>
        <begin position="194"/>
        <end position="401"/>
    </location>
</feature>
<dbReference type="Proteomes" id="UP000799537">
    <property type="component" value="Unassembled WGS sequence"/>
</dbReference>
<dbReference type="RefSeq" id="XP_033663309.1">
    <property type="nucleotide sequence ID" value="XM_033808396.1"/>
</dbReference>
<dbReference type="Gene3D" id="3.40.50.150">
    <property type="entry name" value="Vaccinia Virus protein VP39"/>
    <property type="match status" value="1"/>
</dbReference>
<gene>
    <name evidence="5" type="ORF">M409DRAFT_27045</name>
</gene>
<dbReference type="Pfam" id="PF00891">
    <property type="entry name" value="Methyltransf_2"/>
    <property type="match status" value="1"/>
</dbReference>
<keyword evidence="1" id="KW-0489">Methyltransferase</keyword>
<dbReference type="PANTHER" id="PTHR43712">
    <property type="entry name" value="PUTATIVE (AFU_ORTHOLOGUE AFUA_4G14580)-RELATED"/>
    <property type="match status" value="1"/>
</dbReference>
<evidence type="ECO:0000256" key="3">
    <source>
        <dbReference type="ARBA" id="ARBA00022691"/>
    </source>
</evidence>
<evidence type="ECO:0000259" key="4">
    <source>
        <dbReference type="Pfam" id="PF00891"/>
    </source>
</evidence>
<dbReference type="Gene3D" id="1.10.10.10">
    <property type="entry name" value="Winged helix-like DNA-binding domain superfamily/Winged helix DNA-binding domain"/>
    <property type="match status" value="1"/>
</dbReference>